<dbReference type="PANTHER" id="PTHR47331">
    <property type="entry name" value="PHD-TYPE DOMAIN-CONTAINING PROTEIN"/>
    <property type="match status" value="1"/>
</dbReference>
<dbReference type="Gene3D" id="3.30.70.270">
    <property type="match status" value="1"/>
</dbReference>
<comment type="caution">
    <text evidence="3">The sequence shown here is derived from an EMBL/GenBank/DDBJ whole genome shotgun (WGS) entry which is preliminary data.</text>
</comment>
<dbReference type="Pfam" id="PF05380">
    <property type="entry name" value="Peptidase_A17"/>
    <property type="match status" value="1"/>
</dbReference>
<proteinExistence type="predicted"/>
<sequence length="1534" mass="173509">MATDSEKVSEAVQGALAHIKKNAPEEHSKLIADGKLKDAITAAAKTAAEEEVKLAHEFASQPEKDIRERLARHLPEDRIQLIEEALTIPTFCMEISKMNNGRHLVQLTREKEFLPSRELVTSANIDWATILQHASIVVEAVSLALQAVGIGLSAEMEAERACVSFSALDQENGAGKVEGTSSTVKKEKETPALKLVGHEENVIEQSDVKLEMKSPKQDTSPEPASYESILELPIAKMSKQPVAHPQEDIIVVSETARECDLPLPTQNIQRPERSEQAQMKASLDTGEKIIKTLCRVMNTPKIEYMYFDGDPINYVSFMRNFETCLEDDADNSRNLQFLIQHCTSKAREAIESRVNLPVSEGYESAKKTLKEKFGLPHVIAKAHVKKLEHLPPLKVSTGSTLLEFARHLEMAERTLRGMGPEFKTRDGHQQNNTPTSQLSGTEILNQEQQSASGASMTAATGAGEKRVCLGVLPVKVKAKGGARIMETYALLDNGSEVTLCKEQLFSELGTRGSKCSYELQRVTGSRKVEGHVVDVVVMSVDGKVSEELLNVRTVEQIPVAVSCIPRKEDISNWFHLRDIDLQQSSQSDVRLIIGLKEKPTLFIPLECRSGKSGEPVAVRYSLGWTVMGPLSDVGDSNHCSVNFVRLGKREFYIDEPVEEFEVHRLDGREGVDRQRVMNEAEELRAGEAVDGKLLYEDSVTKRQIEDEVLQEQLEKLWKTDFRDSVVSSSTSPSIEDKKALQKMERSIKMVDGHYQVALPWRTDPPCLPHNRSMVERRVERLRKRLLRDQDLFSKYNMTMNEYIEQGHAERALADELRPFDRPLWYLPHHPVIHPLKPEKVRVVFDCGAQFAQTSLNKHLLQGPDLTNRIVGALSRFRQETVGLTADIQSMFHQVRVEPKDCDALRFLWWPGGDLSAELVEYRMVKDIFGATSSPSVVNLCLKKTAMMAEQQDSGIANVIDRSMYVDDLMKSTETAEDAISLANEITKQLNKGGFHITKWCSNDRRVIAVIPESERTKTVVNLELEQLPTQSALGMKWNIEEDKFVWEISDKLMSATSKKPVTRRNIVSVVYSLFGPLGFIAPYIMKAKLILQMLSKKKIRWDEPLEENENAQWTRWLDDLGKLREVTVDRCLKPKGLVQVREIQLHLFSDASRQGYSAAAYFRVKDVDGRLHCSFVMGKARLAPIREISIPRLELTAAVISLKLSHVIRDELDLTVNKHHVTDLIIKDHHLKVGHMGQESVLSSLRYKYWILKGRSAVRRVLSKCFDCPKRKAKPAEQFMAELPKDRVTPSEPPFTYVGIDYFGPIEVKQGRSHVKRYGCLFTCLVVRAVHIEILHSASADSMINAIRRFINMRGFPKEIRSDNGTNFTGADKELRDAVHQWNHQRNSNFCAQREIKWIFNPPDVSHMGGVWERMIQSAKRVLRALLKEQVVTDEILSTVMAEVVTIVNSRPLTRNSDSVSDDEPISPNHLLHLRPTPSLPPGVFVKGDLCCKRAWRQAQYLTGVFWRSTYQPLWRDGSGECLGKILRQEMWFY</sequence>
<dbReference type="STRING" id="50429.A0A2B4R6D5"/>
<dbReference type="GO" id="GO:0015074">
    <property type="term" value="P:DNA integration"/>
    <property type="evidence" value="ECO:0007669"/>
    <property type="project" value="InterPro"/>
</dbReference>
<feature type="region of interest" description="Disordered" evidence="1">
    <location>
        <begin position="419"/>
        <end position="439"/>
    </location>
</feature>
<feature type="compositionally biased region" description="Polar residues" evidence="1">
    <location>
        <begin position="429"/>
        <end position="439"/>
    </location>
</feature>
<dbReference type="GO" id="GO:0003676">
    <property type="term" value="F:nucleic acid binding"/>
    <property type="evidence" value="ECO:0007669"/>
    <property type="project" value="InterPro"/>
</dbReference>
<feature type="domain" description="Integrase catalytic" evidence="2">
    <location>
        <begin position="1289"/>
        <end position="1476"/>
    </location>
</feature>
<dbReference type="SUPFAM" id="SSF53098">
    <property type="entry name" value="Ribonuclease H-like"/>
    <property type="match status" value="1"/>
</dbReference>
<dbReference type="CDD" id="cd01644">
    <property type="entry name" value="RT_pepA17"/>
    <property type="match status" value="1"/>
</dbReference>
<dbReference type="EMBL" id="LSMT01001881">
    <property type="protein sequence ID" value="PFX11792.1"/>
    <property type="molecule type" value="Genomic_DNA"/>
</dbReference>
<name>A0A2B4R6D5_STYPI</name>
<dbReference type="PANTHER" id="PTHR47331:SF1">
    <property type="entry name" value="GAG-LIKE PROTEIN"/>
    <property type="match status" value="1"/>
</dbReference>
<keyword evidence="4" id="KW-1185">Reference proteome</keyword>
<dbReference type="InterPro" id="IPR043502">
    <property type="entry name" value="DNA/RNA_pol_sf"/>
</dbReference>
<dbReference type="OrthoDB" id="10052666at2759"/>
<dbReference type="InterPro" id="IPR012337">
    <property type="entry name" value="RNaseH-like_sf"/>
</dbReference>
<accession>A0A2B4R6D5</accession>
<protein>
    <submittedName>
        <fullName evidence="3">Pro-Pol polyprotein</fullName>
    </submittedName>
</protein>
<evidence type="ECO:0000256" key="1">
    <source>
        <dbReference type="SAM" id="MobiDB-lite"/>
    </source>
</evidence>
<dbReference type="PROSITE" id="PS50994">
    <property type="entry name" value="INTEGRASE"/>
    <property type="match status" value="1"/>
</dbReference>
<dbReference type="SUPFAM" id="SSF56672">
    <property type="entry name" value="DNA/RNA polymerases"/>
    <property type="match status" value="1"/>
</dbReference>
<dbReference type="InterPro" id="IPR043128">
    <property type="entry name" value="Rev_trsase/Diguanyl_cyclase"/>
</dbReference>
<dbReference type="InterPro" id="IPR001584">
    <property type="entry name" value="Integrase_cat-core"/>
</dbReference>
<evidence type="ECO:0000313" key="4">
    <source>
        <dbReference type="Proteomes" id="UP000225706"/>
    </source>
</evidence>
<organism evidence="3 4">
    <name type="scientific">Stylophora pistillata</name>
    <name type="common">Smooth cauliflower coral</name>
    <dbReference type="NCBI Taxonomy" id="50429"/>
    <lineage>
        <taxon>Eukaryota</taxon>
        <taxon>Metazoa</taxon>
        <taxon>Cnidaria</taxon>
        <taxon>Anthozoa</taxon>
        <taxon>Hexacorallia</taxon>
        <taxon>Scleractinia</taxon>
        <taxon>Astrocoeniina</taxon>
        <taxon>Pocilloporidae</taxon>
        <taxon>Stylophora</taxon>
    </lineage>
</organism>
<dbReference type="InterPro" id="IPR036397">
    <property type="entry name" value="RNaseH_sf"/>
</dbReference>
<gene>
    <name evidence="3" type="primary">pol</name>
    <name evidence="3" type="ORF">AWC38_SpisGene24361</name>
</gene>
<dbReference type="Gene3D" id="3.30.420.10">
    <property type="entry name" value="Ribonuclease H-like superfamily/Ribonuclease H"/>
    <property type="match status" value="1"/>
</dbReference>
<dbReference type="Gene3D" id="3.10.10.10">
    <property type="entry name" value="HIV Type 1 Reverse Transcriptase, subunit A, domain 1"/>
    <property type="match status" value="1"/>
</dbReference>
<dbReference type="InterPro" id="IPR008042">
    <property type="entry name" value="Retrotrans_Pao"/>
</dbReference>
<dbReference type="Proteomes" id="UP000225706">
    <property type="component" value="Unassembled WGS sequence"/>
</dbReference>
<reference evidence="4" key="1">
    <citation type="journal article" date="2017" name="bioRxiv">
        <title>Comparative analysis of the genomes of Stylophora pistillata and Acropora digitifera provides evidence for extensive differences between species of corals.</title>
        <authorList>
            <person name="Voolstra C.R."/>
            <person name="Li Y."/>
            <person name="Liew Y.J."/>
            <person name="Baumgarten S."/>
            <person name="Zoccola D."/>
            <person name="Flot J.-F."/>
            <person name="Tambutte S."/>
            <person name="Allemand D."/>
            <person name="Aranda M."/>
        </authorList>
    </citation>
    <scope>NUCLEOTIDE SEQUENCE [LARGE SCALE GENOMIC DNA]</scope>
</reference>
<evidence type="ECO:0000313" key="3">
    <source>
        <dbReference type="EMBL" id="PFX11792.1"/>
    </source>
</evidence>
<evidence type="ECO:0000259" key="2">
    <source>
        <dbReference type="PROSITE" id="PS50994"/>
    </source>
</evidence>